<reference evidence="2" key="1">
    <citation type="submission" date="2016-11" db="UniProtKB">
        <authorList>
            <consortium name="WormBaseParasite"/>
        </authorList>
    </citation>
    <scope>IDENTIFICATION</scope>
</reference>
<protein>
    <submittedName>
        <fullName evidence="2">F-box domain-containing protein</fullName>
    </submittedName>
</protein>
<evidence type="ECO:0000313" key="1">
    <source>
        <dbReference type="Proteomes" id="UP000095287"/>
    </source>
</evidence>
<accession>A0A1I7XW08</accession>
<dbReference type="WBParaSite" id="L893_g10026.t1">
    <property type="protein sequence ID" value="L893_g10026.t1"/>
    <property type="gene ID" value="L893_g10026"/>
</dbReference>
<dbReference type="AlphaFoldDB" id="A0A1I7XW08"/>
<organism evidence="1 2">
    <name type="scientific">Steinernema glaseri</name>
    <dbReference type="NCBI Taxonomy" id="37863"/>
    <lineage>
        <taxon>Eukaryota</taxon>
        <taxon>Metazoa</taxon>
        <taxon>Ecdysozoa</taxon>
        <taxon>Nematoda</taxon>
        <taxon>Chromadorea</taxon>
        <taxon>Rhabditida</taxon>
        <taxon>Tylenchina</taxon>
        <taxon>Panagrolaimomorpha</taxon>
        <taxon>Strongyloidoidea</taxon>
        <taxon>Steinernematidae</taxon>
        <taxon>Steinernema</taxon>
    </lineage>
</organism>
<proteinExistence type="predicted"/>
<evidence type="ECO:0000313" key="2">
    <source>
        <dbReference type="WBParaSite" id="L893_g10026.t1"/>
    </source>
</evidence>
<sequence>MEYVPFAFVDALCATLKKKDLKILQEIGEPWTSTVTTHYSRRREVKVLLDVNPEGTEVEIGVLEYGHSTYGKVASLSRNDRIRLIWMGYPFIRLPEQMPMERFRSKVLPALTSLADDYEFRIYIRRYPQHLTDSLFSCLHGSALEIRTGYFGQKSTEFIEQQRRTGRLEHLELYGNKWPDRMKAIVKLFLKSPNFVSLDLGGNLKVDRDMLICIVQRFLKGDLRKGALLQGKPSKEMKALHRALLFGGDLPLLDRLLDQRAKIIREINTDMAGICWTRPDSERLHAWISPCNFVEVYRL</sequence>
<dbReference type="Proteomes" id="UP000095287">
    <property type="component" value="Unplaced"/>
</dbReference>
<keyword evidence="1" id="KW-1185">Reference proteome</keyword>
<name>A0A1I7XW08_9BILA</name>